<feature type="transmembrane region" description="Helical" evidence="1">
    <location>
        <begin position="6"/>
        <end position="23"/>
    </location>
</feature>
<dbReference type="STRING" id="926561.GCA_000379025_00174"/>
<dbReference type="EMBL" id="SOEG01000012">
    <property type="protein sequence ID" value="TDX51556.1"/>
    <property type="molecule type" value="Genomic_DNA"/>
</dbReference>
<reference evidence="2 3" key="1">
    <citation type="submission" date="2019-03" db="EMBL/GenBank/DDBJ databases">
        <title>Subsurface microbial communities from deep shales in Ohio and West Virginia, USA.</title>
        <authorList>
            <person name="Wrighton K."/>
        </authorList>
    </citation>
    <scope>NUCLEOTIDE SEQUENCE [LARGE SCALE GENOMIC DNA]</scope>
    <source>
        <strain evidence="2 3">MSL 6dP</strain>
    </source>
</reference>
<sequence length="72" mass="8500">MKLELFELGVLIVCILIILFVFYRKKGRNKSFANFIFSKLLKLWGKIINFLIILAIVWFSLKIGSLLLRRIL</sequence>
<dbReference type="AlphaFoldDB" id="A0A4R8GYG5"/>
<feature type="transmembrane region" description="Helical" evidence="1">
    <location>
        <begin position="43"/>
        <end position="61"/>
    </location>
</feature>
<organism evidence="2 3">
    <name type="scientific">Orenia marismortui</name>
    <dbReference type="NCBI Taxonomy" id="46469"/>
    <lineage>
        <taxon>Bacteria</taxon>
        <taxon>Bacillati</taxon>
        <taxon>Bacillota</taxon>
        <taxon>Clostridia</taxon>
        <taxon>Halanaerobiales</taxon>
        <taxon>Halobacteroidaceae</taxon>
        <taxon>Orenia</taxon>
    </lineage>
</organism>
<accession>A0A4R8GYG5</accession>
<keyword evidence="1" id="KW-0472">Membrane</keyword>
<keyword evidence="1" id="KW-1133">Transmembrane helix</keyword>
<dbReference type="RefSeq" id="WP_018247397.1">
    <property type="nucleotide sequence ID" value="NZ_SOEG01000012.1"/>
</dbReference>
<name>A0A4R8GYG5_9FIRM</name>
<evidence type="ECO:0000256" key="1">
    <source>
        <dbReference type="SAM" id="Phobius"/>
    </source>
</evidence>
<keyword evidence="3" id="KW-1185">Reference proteome</keyword>
<proteinExistence type="predicted"/>
<comment type="caution">
    <text evidence="2">The sequence shown here is derived from an EMBL/GenBank/DDBJ whole genome shotgun (WGS) entry which is preliminary data.</text>
</comment>
<protein>
    <submittedName>
        <fullName evidence="2">Uncharacterized protein</fullName>
    </submittedName>
</protein>
<keyword evidence="1" id="KW-0812">Transmembrane</keyword>
<evidence type="ECO:0000313" key="2">
    <source>
        <dbReference type="EMBL" id="TDX51556.1"/>
    </source>
</evidence>
<gene>
    <name evidence="2" type="ORF">C7959_11256</name>
</gene>
<evidence type="ECO:0000313" key="3">
    <source>
        <dbReference type="Proteomes" id="UP000295832"/>
    </source>
</evidence>
<dbReference type="Proteomes" id="UP000295832">
    <property type="component" value="Unassembled WGS sequence"/>
</dbReference>